<dbReference type="PANTHER" id="PTHR17204">
    <property type="entry name" value="PRE-MRNA PROCESSING PROTEIN PRP39-RELATED"/>
    <property type="match status" value="1"/>
</dbReference>
<keyword evidence="13" id="KW-1185">Reference proteome</keyword>
<feature type="region of interest" description="Disordered" evidence="11">
    <location>
        <begin position="1"/>
        <end position="38"/>
    </location>
</feature>
<evidence type="ECO:0000256" key="9">
    <source>
        <dbReference type="ARBA" id="ARBA00080852"/>
    </source>
</evidence>
<evidence type="ECO:0000256" key="6">
    <source>
        <dbReference type="ARBA" id="ARBA00023242"/>
    </source>
</evidence>
<dbReference type="InterPro" id="IPR059164">
    <property type="entry name" value="HAT_PRP39_C"/>
</dbReference>
<comment type="subcellular location">
    <subcellularLocation>
        <location evidence="2">Nucleus</location>
    </subcellularLocation>
</comment>
<protein>
    <recommendedName>
        <fullName evidence="8">Pre-mRNA-processing factor 39</fullName>
    </recommendedName>
    <alternativeName>
        <fullName evidence="9">PRP39 homolog</fullName>
    </alternativeName>
</protein>
<dbReference type="Gene3D" id="1.25.40.10">
    <property type="entry name" value="Tetratricopeptide repeat domain"/>
    <property type="match status" value="2"/>
</dbReference>
<feature type="compositionally biased region" description="Acidic residues" evidence="11">
    <location>
        <begin position="25"/>
        <end position="38"/>
    </location>
</feature>
<sequence>MAANWRFPSQVPADSEVPLTTEDCTGSDEDSNEAGEPEISDECRHLWDTVMKNPCDFNGWTKLLEHAENQTTLIGNRRIYHAFLTRFPYCYGYWKKYADLEVQFKNQELAEEVFSKALQAIPLSVDLWIHYITFLKSKLDMKLPESVERLRGVFNAALEAAGLDFRSDKLWLLYAQWERDNSCFREAAAIYDRVLTVPTQLYRQQFDRFKGLIAVVSPHEFMSLEEFQWIRSRIIERESFQVPDEDTESDDLETDHDLQEQIRDHFIKIREQIFLLNEAEVRKRWTFEEAILRPYFHALPLYHSELQNWRKYLEFEISEGHHNRIVTLYERCLVACAHYEEFWLSYAKYMENISVEETSLIFQRACQIHLPKKPTLNFEWAMFEEKHGKLDSARSILCDLETQVPRLAIVRMKRVNLERRNGNLEEAERLLQEAVEKNLGTELAAFYSIKLSRFLLKSQGELERAKEVVIQALKEEPDNARLHLYLMETEMSREDSEAENDIMLCAERALQSSLHDNIKMIISQRRLEFLEDYGSNITSLLNAYDEHQKLLVEQTTKAENESSGHIENEKTQNDRLTIAPQYSTHSPIVPTPPYPLILPPGPVMPPPGPVMPPPGPVYGASTQSTSMDGCNLWYQNYRQYNPMSWNPHRYFFPQ</sequence>
<dbReference type="GO" id="GO:0000395">
    <property type="term" value="P:mRNA 5'-splice site recognition"/>
    <property type="evidence" value="ECO:0007669"/>
    <property type="project" value="TreeGrafter"/>
</dbReference>
<dbReference type="EMBL" id="OW240923">
    <property type="protein sequence ID" value="CAH2325211.1"/>
    <property type="molecule type" value="Genomic_DNA"/>
</dbReference>
<dbReference type="SUPFAM" id="SSF48452">
    <property type="entry name" value="TPR-like"/>
    <property type="match status" value="2"/>
</dbReference>
<dbReference type="PANTHER" id="PTHR17204:SF33">
    <property type="entry name" value="PRE-MRNA-PROCESSING FACTOR 39 ISOFORM X1"/>
    <property type="match status" value="1"/>
</dbReference>
<evidence type="ECO:0000256" key="10">
    <source>
        <dbReference type="SAM" id="Coils"/>
    </source>
</evidence>
<reference evidence="12" key="1">
    <citation type="submission" date="2022-03" db="EMBL/GenBank/DDBJ databases">
        <authorList>
            <person name="Alioto T."/>
            <person name="Alioto T."/>
            <person name="Gomez Garrido J."/>
        </authorList>
    </citation>
    <scope>NUCLEOTIDE SEQUENCE</scope>
</reference>
<dbReference type="Pfam" id="PF23240">
    <property type="entry name" value="HAT_PRP39_N"/>
    <property type="match status" value="1"/>
</dbReference>
<keyword evidence="4" id="KW-0677">Repeat</keyword>
<keyword evidence="5" id="KW-0508">mRNA splicing</keyword>
<organism evidence="12 13">
    <name type="scientific">Pelobates cultripes</name>
    <name type="common">Western spadefoot toad</name>
    <dbReference type="NCBI Taxonomy" id="61616"/>
    <lineage>
        <taxon>Eukaryota</taxon>
        <taxon>Metazoa</taxon>
        <taxon>Chordata</taxon>
        <taxon>Craniata</taxon>
        <taxon>Vertebrata</taxon>
        <taxon>Euteleostomi</taxon>
        <taxon>Amphibia</taxon>
        <taxon>Batrachia</taxon>
        <taxon>Anura</taxon>
        <taxon>Pelobatoidea</taxon>
        <taxon>Pelobatidae</taxon>
        <taxon>Pelobates</taxon>
    </lineage>
</organism>
<dbReference type="FunFam" id="1.25.40.10:FF:000091">
    <property type="entry name" value="Pre-mRNA-processing factor 39"/>
    <property type="match status" value="1"/>
</dbReference>
<accession>A0AAD1THM4</accession>
<dbReference type="Proteomes" id="UP001295444">
    <property type="component" value="Chromosome 12"/>
</dbReference>
<dbReference type="InterPro" id="IPR003107">
    <property type="entry name" value="HAT"/>
</dbReference>
<evidence type="ECO:0000256" key="4">
    <source>
        <dbReference type="ARBA" id="ARBA00022737"/>
    </source>
</evidence>
<evidence type="ECO:0000256" key="7">
    <source>
        <dbReference type="ARBA" id="ARBA00038019"/>
    </source>
</evidence>
<evidence type="ECO:0000256" key="3">
    <source>
        <dbReference type="ARBA" id="ARBA00022664"/>
    </source>
</evidence>
<dbReference type="InterPro" id="IPR011990">
    <property type="entry name" value="TPR-like_helical_dom_sf"/>
</dbReference>
<dbReference type="GO" id="GO:0000243">
    <property type="term" value="C:commitment complex"/>
    <property type="evidence" value="ECO:0007669"/>
    <property type="project" value="TreeGrafter"/>
</dbReference>
<dbReference type="AlphaFoldDB" id="A0AAD1THM4"/>
<gene>
    <name evidence="12" type="ORF">PECUL_23A028829</name>
</gene>
<keyword evidence="10" id="KW-0175">Coiled coil</keyword>
<name>A0AAD1THM4_PELCU</name>
<dbReference type="Pfam" id="PF23241">
    <property type="entry name" value="HAT_PRP39_C"/>
    <property type="match status" value="1"/>
</dbReference>
<dbReference type="GO" id="GO:0005685">
    <property type="term" value="C:U1 snRNP"/>
    <property type="evidence" value="ECO:0007669"/>
    <property type="project" value="TreeGrafter"/>
</dbReference>
<evidence type="ECO:0000256" key="5">
    <source>
        <dbReference type="ARBA" id="ARBA00023187"/>
    </source>
</evidence>
<comment type="function">
    <text evidence="1">Involved in pre-mRNA splicing.</text>
</comment>
<evidence type="ECO:0000313" key="13">
    <source>
        <dbReference type="Proteomes" id="UP001295444"/>
    </source>
</evidence>
<dbReference type="FunFam" id="1.25.40.10:FF:000063">
    <property type="entry name" value="Pre-mRNA processing factor 39"/>
    <property type="match status" value="1"/>
</dbReference>
<evidence type="ECO:0000313" key="12">
    <source>
        <dbReference type="EMBL" id="CAH2325211.1"/>
    </source>
</evidence>
<evidence type="ECO:0000256" key="2">
    <source>
        <dbReference type="ARBA" id="ARBA00004123"/>
    </source>
</evidence>
<evidence type="ECO:0000256" key="11">
    <source>
        <dbReference type="SAM" id="MobiDB-lite"/>
    </source>
</evidence>
<keyword evidence="6" id="KW-0539">Nucleus</keyword>
<feature type="coiled-coil region" evidence="10">
    <location>
        <begin position="407"/>
        <end position="444"/>
    </location>
</feature>
<evidence type="ECO:0000256" key="1">
    <source>
        <dbReference type="ARBA" id="ARBA00003777"/>
    </source>
</evidence>
<proteinExistence type="inferred from homology"/>
<dbReference type="GO" id="GO:0030627">
    <property type="term" value="F:pre-mRNA 5'-splice site binding"/>
    <property type="evidence" value="ECO:0007669"/>
    <property type="project" value="TreeGrafter"/>
</dbReference>
<evidence type="ECO:0000256" key="8">
    <source>
        <dbReference type="ARBA" id="ARBA00067962"/>
    </source>
</evidence>
<dbReference type="SMART" id="SM00386">
    <property type="entry name" value="HAT"/>
    <property type="match status" value="7"/>
</dbReference>
<dbReference type="GO" id="GO:0071004">
    <property type="term" value="C:U2-type prespliceosome"/>
    <property type="evidence" value="ECO:0007669"/>
    <property type="project" value="TreeGrafter"/>
</dbReference>
<comment type="similarity">
    <text evidence="7">Belongs to the PRP39 family.</text>
</comment>
<keyword evidence="3" id="KW-0507">mRNA processing</keyword>